<evidence type="ECO:0000259" key="8">
    <source>
        <dbReference type="Pfam" id="PF00460"/>
    </source>
</evidence>
<dbReference type="GO" id="GO:0009424">
    <property type="term" value="C:bacterial-type flagellum hook"/>
    <property type="evidence" value="ECO:0007669"/>
    <property type="project" value="UniProtKB-UniRule"/>
</dbReference>
<keyword evidence="11" id="KW-0282">Flagellum</keyword>
<protein>
    <recommendedName>
        <fullName evidence="4 7">Flagellar hook-associated protein 1</fullName>
        <shortName evidence="7">HAP1</shortName>
    </recommendedName>
</protein>
<evidence type="ECO:0000259" key="10">
    <source>
        <dbReference type="Pfam" id="PF22638"/>
    </source>
</evidence>
<feature type="domain" description="Flagellar basal-body/hook protein C-terminal" evidence="9">
    <location>
        <begin position="447"/>
        <end position="484"/>
    </location>
</feature>
<reference evidence="11 12" key="1">
    <citation type="submission" date="2018-05" db="EMBL/GenBank/DDBJ databases">
        <title>Oceanovita maritima gen. nov., sp. nov., a marine bacterium in the family Rhodobacteraceae isolated from surface seawater of Lundu port Xiamen, China.</title>
        <authorList>
            <person name="Hetharua B.H."/>
            <person name="Min D."/>
            <person name="Liao H."/>
            <person name="Tian Y."/>
        </authorList>
    </citation>
    <scope>NUCLEOTIDE SEQUENCE [LARGE SCALE GENOMIC DNA]</scope>
    <source>
        <strain evidence="11 12">FSX-11</strain>
    </source>
</reference>
<comment type="similarity">
    <text evidence="3 7">Belongs to the flagella basal body rod proteins family.</text>
</comment>
<dbReference type="AlphaFoldDB" id="A0A2V4MI93"/>
<dbReference type="SUPFAM" id="SSF64518">
    <property type="entry name" value="Phase 1 flagellin"/>
    <property type="match status" value="1"/>
</dbReference>
<evidence type="ECO:0000313" key="12">
    <source>
        <dbReference type="Proteomes" id="UP000248012"/>
    </source>
</evidence>
<dbReference type="RefSeq" id="WP_110797383.1">
    <property type="nucleotide sequence ID" value="NZ_KZ826495.1"/>
</dbReference>
<dbReference type="GO" id="GO:0005198">
    <property type="term" value="F:structural molecule activity"/>
    <property type="evidence" value="ECO:0007669"/>
    <property type="project" value="UniProtKB-UniRule"/>
</dbReference>
<dbReference type="Pfam" id="PF22638">
    <property type="entry name" value="FlgK_D1"/>
    <property type="match status" value="1"/>
</dbReference>
<keyword evidence="12" id="KW-1185">Reference proteome</keyword>
<dbReference type="PANTHER" id="PTHR30033">
    <property type="entry name" value="FLAGELLAR HOOK-ASSOCIATED PROTEIN 1"/>
    <property type="match status" value="1"/>
</dbReference>
<dbReference type="InterPro" id="IPR010930">
    <property type="entry name" value="Flg_bb/hook_C_dom"/>
</dbReference>
<dbReference type="PRINTS" id="PR01005">
    <property type="entry name" value="FLGHOOKAP1"/>
</dbReference>
<evidence type="ECO:0000256" key="4">
    <source>
        <dbReference type="ARBA" id="ARBA00016244"/>
    </source>
</evidence>
<keyword evidence="5 7" id="KW-0964">Secreted</keyword>
<keyword evidence="11" id="KW-0966">Cell projection</keyword>
<proteinExistence type="inferred from homology"/>
<dbReference type="PANTHER" id="PTHR30033:SF1">
    <property type="entry name" value="FLAGELLAR HOOK-ASSOCIATED PROTEIN 1"/>
    <property type="match status" value="1"/>
</dbReference>
<gene>
    <name evidence="7" type="primary">flgK</name>
    <name evidence="11" type="ORF">DI396_15945</name>
</gene>
<dbReference type="EMBL" id="QFVT01000016">
    <property type="protein sequence ID" value="PYC46341.1"/>
    <property type="molecule type" value="Genomic_DNA"/>
</dbReference>
<dbReference type="OrthoDB" id="7181295at2"/>
<dbReference type="Pfam" id="PF00460">
    <property type="entry name" value="Flg_bb_rod"/>
    <property type="match status" value="1"/>
</dbReference>
<dbReference type="InterPro" id="IPR053927">
    <property type="entry name" value="FlgK_helical"/>
</dbReference>
<dbReference type="NCBIfam" id="TIGR02492">
    <property type="entry name" value="flgK_ends"/>
    <property type="match status" value="1"/>
</dbReference>
<dbReference type="InterPro" id="IPR001444">
    <property type="entry name" value="Flag_bb_rod_N"/>
</dbReference>
<feature type="domain" description="Flagellar basal body rod protein N-terminal" evidence="8">
    <location>
        <begin position="7"/>
        <end position="36"/>
    </location>
</feature>
<organism evidence="11 12">
    <name type="scientific">Litorivita pollutaquae</name>
    <dbReference type="NCBI Taxonomy" id="2200892"/>
    <lineage>
        <taxon>Bacteria</taxon>
        <taxon>Pseudomonadati</taxon>
        <taxon>Pseudomonadota</taxon>
        <taxon>Alphaproteobacteria</taxon>
        <taxon>Rhodobacterales</taxon>
        <taxon>Paracoccaceae</taxon>
        <taxon>Litorivita</taxon>
    </lineage>
</organism>
<keyword evidence="11" id="KW-0969">Cilium</keyword>
<evidence type="ECO:0000256" key="3">
    <source>
        <dbReference type="ARBA" id="ARBA00009677"/>
    </source>
</evidence>
<accession>A0A2V4MI93</accession>
<evidence type="ECO:0000256" key="1">
    <source>
        <dbReference type="ARBA" id="ARBA00004117"/>
    </source>
</evidence>
<sequence length="484" mass="51324">MSISGALNNALTGLTAASRAAEVVSSNLSNIMTDGYARRELSQSSSVIGSAGGVQVNGVNRDVNQSLLSDRRFASSEYSNTETTANFLARMETLLGTPEDEYSLSSRIAVFESSLVAAASRPESTERLDEVVLRASSVAETINTISDGIQDMRRQVDTEIKDTVDRLNVSLEQVQDLNVRISAAQHQGKETASLEDLRQTVIDSIAEIIPVREVPRDRGAVALFTPGGAILVDSSAVELSFTASNVIMPHMTVDNGLLSGLEVNGRDVSTDNDRGPIAGGKLAALFEIRDEISTGAQAQIDAVARDLVERFEDPALDATRAPGDAGLFTDQGAAFVVADEIGLAGRLEINAAVDASAGGGSWRIRDGLGAVSAGPLGDASLLQDLSTTMSALRTPASGDFGSAARSSSGLASSLLSSVGFDRQVMETQMTFASTQFNELKTMELQNGVDSDYEMQRLMLIEQAYAANARMIETVDELMQNLLRL</sequence>
<evidence type="ECO:0000256" key="2">
    <source>
        <dbReference type="ARBA" id="ARBA00004613"/>
    </source>
</evidence>
<evidence type="ECO:0000313" key="11">
    <source>
        <dbReference type="EMBL" id="PYC46341.1"/>
    </source>
</evidence>
<evidence type="ECO:0000256" key="5">
    <source>
        <dbReference type="ARBA" id="ARBA00022525"/>
    </source>
</evidence>
<dbReference type="Proteomes" id="UP000248012">
    <property type="component" value="Unassembled WGS sequence"/>
</dbReference>
<comment type="caution">
    <text evidence="11">The sequence shown here is derived from an EMBL/GenBank/DDBJ whole genome shotgun (WGS) entry which is preliminary data.</text>
</comment>
<name>A0A2V4MI93_9RHOB</name>
<evidence type="ECO:0000256" key="6">
    <source>
        <dbReference type="ARBA" id="ARBA00023143"/>
    </source>
</evidence>
<dbReference type="GO" id="GO:0005576">
    <property type="term" value="C:extracellular region"/>
    <property type="evidence" value="ECO:0007669"/>
    <property type="project" value="UniProtKB-SubCell"/>
</dbReference>
<dbReference type="GO" id="GO:0044780">
    <property type="term" value="P:bacterial-type flagellum assembly"/>
    <property type="evidence" value="ECO:0007669"/>
    <property type="project" value="InterPro"/>
</dbReference>
<feature type="domain" description="Flagellar hook-associated protein FlgK helical" evidence="10">
    <location>
        <begin position="88"/>
        <end position="313"/>
    </location>
</feature>
<evidence type="ECO:0000259" key="9">
    <source>
        <dbReference type="Pfam" id="PF06429"/>
    </source>
</evidence>
<keyword evidence="6 7" id="KW-0975">Bacterial flagellum</keyword>
<comment type="subcellular location">
    <subcellularLocation>
        <location evidence="1">Bacterial flagellum basal body</location>
    </subcellularLocation>
    <subcellularLocation>
        <location evidence="2 7">Secreted</location>
    </subcellularLocation>
</comment>
<dbReference type="Pfam" id="PF06429">
    <property type="entry name" value="Flg_bbr_C"/>
    <property type="match status" value="1"/>
</dbReference>
<evidence type="ECO:0000256" key="7">
    <source>
        <dbReference type="RuleBase" id="RU362065"/>
    </source>
</evidence>
<dbReference type="GO" id="GO:0009425">
    <property type="term" value="C:bacterial-type flagellum basal body"/>
    <property type="evidence" value="ECO:0007669"/>
    <property type="project" value="UniProtKB-SubCell"/>
</dbReference>
<dbReference type="InterPro" id="IPR002371">
    <property type="entry name" value="FlgK"/>
</dbReference>